<gene>
    <name evidence="2" type="ordered locus">Dalk_2988</name>
</gene>
<sequence>MSNAQENGNGFKFAWIAFLWVCGLMAACKILYNIAWYEFAPAAMHKPVTFVAGVLLFAVLALAPAVVYPIGRKRGASGPLLILVSFLTLLIWDAWEVYRVTEFFTLGESLYYGLNSVFIAAVLAGISEMGVWEAYFRKKDKTEGAPGLMGPVLTALAGLALLYVVMFWNLGQSFFYIYQSGYRALF</sequence>
<dbReference type="Proteomes" id="UP000000739">
    <property type="component" value="Chromosome"/>
</dbReference>
<organism evidence="2 3">
    <name type="scientific">Desulfatibacillum aliphaticivorans</name>
    <dbReference type="NCBI Taxonomy" id="218208"/>
    <lineage>
        <taxon>Bacteria</taxon>
        <taxon>Pseudomonadati</taxon>
        <taxon>Thermodesulfobacteriota</taxon>
        <taxon>Desulfobacteria</taxon>
        <taxon>Desulfobacterales</taxon>
        <taxon>Desulfatibacillaceae</taxon>
        <taxon>Desulfatibacillum</taxon>
    </lineage>
</organism>
<dbReference type="RefSeq" id="WP_015947746.1">
    <property type="nucleotide sequence ID" value="NC_011768.1"/>
</dbReference>
<protein>
    <submittedName>
        <fullName evidence="2">Uncharacterized protein</fullName>
    </submittedName>
</protein>
<feature type="transmembrane region" description="Helical" evidence="1">
    <location>
        <begin position="110"/>
        <end position="136"/>
    </location>
</feature>
<name>B8FL43_DESAL</name>
<keyword evidence="1" id="KW-1133">Transmembrane helix</keyword>
<evidence type="ECO:0000256" key="1">
    <source>
        <dbReference type="SAM" id="Phobius"/>
    </source>
</evidence>
<keyword evidence="1" id="KW-0472">Membrane</keyword>
<proteinExistence type="predicted"/>
<evidence type="ECO:0000313" key="2">
    <source>
        <dbReference type="EMBL" id="ACL04678.1"/>
    </source>
</evidence>
<feature type="transmembrane region" description="Helical" evidence="1">
    <location>
        <begin position="12"/>
        <end position="36"/>
    </location>
</feature>
<reference evidence="2 3" key="1">
    <citation type="journal article" date="2012" name="Environ. Microbiol.">
        <title>The genome sequence of Desulfatibacillum alkenivorans AK-01: a blueprint for anaerobic alkane oxidation.</title>
        <authorList>
            <person name="Callaghan A.V."/>
            <person name="Morris B.E."/>
            <person name="Pereira I.A."/>
            <person name="McInerney M.J."/>
            <person name="Austin R.N."/>
            <person name="Groves J.T."/>
            <person name="Kukor J.J."/>
            <person name="Suflita J.M."/>
            <person name="Young L.Y."/>
            <person name="Zylstra G.J."/>
            <person name="Wawrik B."/>
        </authorList>
    </citation>
    <scope>NUCLEOTIDE SEQUENCE [LARGE SCALE GENOMIC DNA]</scope>
    <source>
        <strain evidence="2 3">AK-01</strain>
    </source>
</reference>
<feature type="transmembrane region" description="Helical" evidence="1">
    <location>
        <begin position="48"/>
        <end position="68"/>
    </location>
</feature>
<dbReference type="AlphaFoldDB" id="B8FL43"/>
<feature type="transmembrane region" description="Helical" evidence="1">
    <location>
        <begin position="80"/>
        <end position="98"/>
    </location>
</feature>
<dbReference type="HOGENOM" id="CLU_1452239_0_0_7"/>
<dbReference type="KEGG" id="dal:Dalk_2988"/>
<keyword evidence="1" id="KW-0812">Transmembrane</keyword>
<keyword evidence="3" id="KW-1185">Reference proteome</keyword>
<dbReference type="EMBL" id="CP001322">
    <property type="protein sequence ID" value="ACL04678.1"/>
    <property type="molecule type" value="Genomic_DNA"/>
</dbReference>
<evidence type="ECO:0000313" key="3">
    <source>
        <dbReference type="Proteomes" id="UP000000739"/>
    </source>
</evidence>
<feature type="transmembrane region" description="Helical" evidence="1">
    <location>
        <begin position="148"/>
        <end position="168"/>
    </location>
</feature>
<accession>B8FL43</accession>